<evidence type="ECO:0000313" key="4">
    <source>
        <dbReference type="EMBL" id="PVY39541.1"/>
    </source>
</evidence>
<dbReference type="InterPro" id="IPR045584">
    <property type="entry name" value="Pilin-like"/>
</dbReference>
<keyword evidence="2" id="KW-0812">Transmembrane</keyword>
<dbReference type="PRINTS" id="PR00813">
    <property type="entry name" value="BCTERIALGSPG"/>
</dbReference>
<evidence type="ECO:0000256" key="1">
    <source>
        <dbReference type="ARBA" id="ARBA00022481"/>
    </source>
</evidence>
<dbReference type="Gene3D" id="3.30.700.10">
    <property type="entry name" value="Glycoprotein, Type 4 Pilin"/>
    <property type="match status" value="1"/>
</dbReference>
<feature type="transmembrane region" description="Helical" evidence="2">
    <location>
        <begin position="6"/>
        <end position="27"/>
    </location>
</feature>
<dbReference type="EMBL" id="QEKH01000020">
    <property type="protein sequence ID" value="PVY39541.1"/>
    <property type="molecule type" value="Genomic_DNA"/>
</dbReference>
<dbReference type="AlphaFoldDB" id="A0A2U1AT59"/>
<evidence type="ECO:0000256" key="2">
    <source>
        <dbReference type="SAM" id="Phobius"/>
    </source>
</evidence>
<dbReference type="GO" id="GO:0015627">
    <property type="term" value="C:type II protein secretion system complex"/>
    <property type="evidence" value="ECO:0007669"/>
    <property type="project" value="InterPro"/>
</dbReference>
<comment type="caution">
    <text evidence="4">The sequence shown here is derived from an EMBL/GenBank/DDBJ whole genome shotgun (WGS) entry which is preliminary data.</text>
</comment>
<dbReference type="SUPFAM" id="SSF54523">
    <property type="entry name" value="Pili subunits"/>
    <property type="match status" value="1"/>
</dbReference>
<dbReference type="InterPro" id="IPR012902">
    <property type="entry name" value="N_methyl_site"/>
</dbReference>
<evidence type="ECO:0000313" key="5">
    <source>
        <dbReference type="Proteomes" id="UP000245959"/>
    </source>
</evidence>
<dbReference type="Proteomes" id="UP000245959">
    <property type="component" value="Unassembled WGS sequence"/>
</dbReference>
<name>A0A2U1AT59_9BACT</name>
<dbReference type="EMBL" id="JABAEW010000010">
    <property type="protein sequence ID" value="NMD86364.1"/>
    <property type="molecule type" value="Genomic_DNA"/>
</dbReference>
<evidence type="ECO:0000313" key="6">
    <source>
        <dbReference type="Proteomes" id="UP000576225"/>
    </source>
</evidence>
<evidence type="ECO:0000313" key="3">
    <source>
        <dbReference type="EMBL" id="NMD86364.1"/>
    </source>
</evidence>
<sequence>MKKFTLIELLVVIAIIAILASMLLPALNKAREKAKMIQCVNNLKSWGNVLTMYAGDFSDYFPNNGLPADVWKEAKGYEYIWSRQNAAPFLRITKPYFITRGIIYCPLETGLLSRGGWDWEHLDSADMRQANGIGYAYFGSFGPPKKYKPRKAGKTPVTGLMSDHMVYKGGWRWLHNGLKFDNAACSLNVLFADGRVQTGNFPANFNVYEFGRRTSVTDSTRINID</sequence>
<accession>A0A2U1AT59</accession>
<protein>
    <submittedName>
        <fullName evidence="4">Prepilin-type N-terminal cleavage/methylation domain-containing protein/prepilin-type processing-associated H-X9-DG protein</fullName>
    </submittedName>
    <submittedName>
        <fullName evidence="3">Type II secretion system protein</fullName>
    </submittedName>
</protein>
<dbReference type="RefSeq" id="WP_116884629.1">
    <property type="nucleotide sequence ID" value="NZ_CABMMC010000102.1"/>
</dbReference>
<dbReference type="Proteomes" id="UP000576225">
    <property type="component" value="Unassembled WGS sequence"/>
</dbReference>
<dbReference type="GeneID" id="78295920"/>
<gene>
    <name evidence="4" type="ORF">C8D82_12017</name>
    <name evidence="3" type="ORF">HF882_07180</name>
</gene>
<keyword evidence="5" id="KW-1185">Reference proteome</keyword>
<organism evidence="4 5">
    <name type="scientific">Victivallis vadensis</name>
    <dbReference type="NCBI Taxonomy" id="172901"/>
    <lineage>
        <taxon>Bacteria</taxon>
        <taxon>Pseudomonadati</taxon>
        <taxon>Lentisphaerota</taxon>
        <taxon>Lentisphaeria</taxon>
        <taxon>Victivallales</taxon>
        <taxon>Victivallaceae</taxon>
        <taxon>Victivallis</taxon>
    </lineage>
</organism>
<reference evidence="3 6" key="2">
    <citation type="submission" date="2020-04" db="EMBL/GenBank/DDBJ databases">
        <authorList>
            <person name="Hitch T.C.A."/>
            <person name="Wylensek D."/>
            <person name="Clavel T."/>
        </authorList>
    </citation>
    <scope>NUCLEOTIDE SEQUENCE [LARGE SCALE GENOMIC DNA]</scope>
    <source>
        <strain evidence="3 6">COR2-253-APC-1A</strain>
    </source>
</reference>
<dbReference type="PANTHER" id="PTHR30093">
    <property type="entry name" value="GENERAL SECRETION PATHWAY PROTEIN G"/>
    <property type="match status" value="1"/>
</dbReference>
<dbReference type="GO" id="GO:0015628">
    <property type="term" value="P:protein secretion by the type II secretion system"/>
    <property type="evidence" value="ECO:0007669"/>
    <property type="project" value="InterPro"/>
</dbReference>
<keyword evidence="2" id="KW-1133">Transmembrane helix</keyword>
<dbReference type="NCBIfam" id="TIGR02532">
    <property type="entry name" value="IV_pilin_GFxxxE"/>
    <property type="match status" value="1"/>
</dbReference>
<keyword evidence="1" id="KW-0488">Methylation</keyword>
<reference evidence="4 5" key="1">
    <citation type="submission" date="2018-04" db="EMBL/GenBank/DDBJ databases">
        <title>Genomic Encyclopedia of Type Strains, Phase IV (KMG-IV): sequencing the most valuable type-strain genomes for metagenomic binning, comparative biology and taxonomic classification.</title>
        <authorList>
            <person name="Goeker M."/>
        </authorList>
    </citation>
    <scope>NUCLEOTIDE SEQUENCE [LARGE SCALE GENOMIC DNA]</scope>
    <source>
        <strain evidence="4 5">DSM 14823</strain>
    </source>
</reference>
<keyword evidence="2" id="KW-0472">Membrane</keyword>
<proteinExistence type="predicted"/>
<dbReference type="InterPro" id="IPR000983">
    <property type="entry name" value="Bac_GSPG_pilin"/>
</dbReference>
<dbReference type="PANTHER" id="PTHR30093:SF2">
    <property type="entry name" value="TYPE II SECRETION SYSTEM PROTEIN H"/>
    <property type="match status" value="1"/>
</dbReference>